<dbReference type="Pfam" id="PF08448">
    <property type="entry name" value="PAS_4"/>
    <property type="match status" value="1"/>
</dbReference>
<sequence>MLNTNCSLDLDLEIIQTLQQSIAVINLNGEITFVNHAWNNASIEVGAPLNFNWVGVNYLQIFETLAEQQHIDGLHSIMHNQRSHYQMQMHTLFANQIRWYLVDASPLLKSAGEVQGIVISFSNITRSKLIESELIEALSEIRTLRGLLPICAVCKRIRDEEEIWNSVESFIEKHTHAEFTHDICPECIRRIYPKYSSALDSPL</sequence>
<gene>
    <name evidence="2" type="ORF">JCM16418_2228</name>
</gene>
<dbReference type="InterPro" id="IPR013656">
    <property type="entry name" value="PAS_4"/>
</dbReference>
<dbReference type="RefSeq" id="WP_052020186.1">
    <property type="nucleotide sequence ID" value="NZ_BAVZ01000005.1"/>
</dbReference>
<dbReference type="AlphaFoldDB" id="W7YIA7"/>
<feature type="domain" description="PAC" evidence="1">
    <location>
        <begin position="83"/>
        <end position="136"/>
    </location>
</feature>
<dbReference type="eggNOG" id="COG3706">
    <property type="taxonomic scope" value="Bacteria"/>
</dbReference>
<dbReference type="STRING" id="1236976.JCM16418_2228"/>
<dbReference type="InterPro" id="IPR000700">
    <property type="entry name" value="PAS-assoc_C"/>
</dbReference>
<name>W7YIA7_9BACL</name>
<proteinExistence type="predicted"/>
<dbReference type="Proteomes" id="UP000019364">
    <property type="component" value="Unassembled WGS sequence"/>
</dbReference>
<evidence type="ECO:0000313" key="3">
    <source>
        <dbReference type="Proteomes" id="UP000019364"/>
    </source>
</evidence>
<dbReference type="EMBL" id="BAVZ01000005">
    <property type="protein sequence ID" value="GAF08187.1"/>
    <property type="molecule type" value="Genomic_DNA"/>
</dbReference>
<reference evidence="2 3" key="1">
    <citation type="journal article" date="2014" name="Genome Announc.">
        <title>Draft Genome Sequence of Paenibacillus pini JCM 16418T, Isolated from the Rhizosphere of Pine Tree.</title>
        <authorList>
            <person name="Yuki M."/>
            <person name="Oshima K."/>
            <person name="Suda W."/>
            <person name="Oshida Y."/>
            <person name="Kitamura K."/>
            <person name="Iida Y."/>
            <person name="Hattori M."/>
            <person name="Ohkuma M."/>
        </authorList>
    </citation>
    <scope>NUCLEOTIDE SEQUENCE [LARGE SCALE GENOMIC DNA]</scope>
    <source>
        <strain evidence="2 3">JCM 16418</strain>
    </source>
</reference>
<dbReference type="Gene3D" id="3.30.450.20">
    <property type="entry name" value="PAS domain"/>
    <property type="match status" value="1"/>
</dbReference>
<comment type="caution">
    <text evidence="2">The sequence shown here is derived from an EMBL/GenBank/DDBJ whole genome shotgun (WGS) entry which is preliminary data.</text>
</comment>
<dbReference type="SUPFAM" id="SSF55785">
    <property type="entry name" value="PYP-like sensor domain (PAS domain)"/>
    <property type="match status" value="1"/>
</dbReference>
<accession>W7YIA7</accession>
<dbReference type="InterPro" id="IPR035965">
    <property type="entry name" value="PAS-like_dom_sf"/>
</dbReference>
<evidence type="ECO:0000313" key="2">
    <source>
        <dbReference type="EMBL" id="GAF08187.1"/>
    </source>
</evidence>
<protein>
    <submittedName>
        <fullName evidence="2">PAS protein</fullName>
    </submittedName>
</protein>
<evidence type="ECO:0000259" key="1">
    <source>
        <dbReference type="PROSITE" id="PS50113"/>
    </source>
</evidence>
<dbReference type="OrthoDB" id="2645267at2"/>
<keyword evidence="3" id="KW-1185">Reference proteome</keyword>
<dbReference type="PROSITE" id="PS50113">
    <property type="entry name" value="PAC"/>
    <property type="match status" value="1"/>
</dbReference>
<organism evidence="2 3">
    <name type="scientific">Paenibacillus pini JCM 16418</name>
    <dbReference type="NCBI Taxonomy" id="1236976"/>
    <lineage>
        <taxon>Bacteria</taxon>
        <taxon>Bacillati</taxon>
        <taxon>Bacillota</taxon>
        <taxon>Bacilli</taxon>
        <taxon>Bacillales</taxon>
        <taxon>Paenibacillaceae</taxon>
        <taxon>Paenibacillus</taxon>
    </lineage>
</organism>
<dbReference type="eggNOG" id="COG4191">
    <property type="taxonomic scope" value="Bacteria"/>
</dbReference>